<accession>A0ABY7Z0N7</accession>
<keyword evidence="1" id="KW-0472">Membrane</keyword>
<dbReference type="InterPro" id="IPR013901">
    <property type="entry name" value="Anthrone_oxy"/>
</dbReference>
<evidence type="ECO:0000313" key="2">
    <source>
        <dbReference type="EMBL" id="WDR07166.1"/>
    </source>
</evidence>
<name>A0ABY7Z0N7_9HYPH</name>
<dbReference type="Pfam" id="PF08592">
    <property type="entry name" value="Anthrone_oxy"/>
    <property type="match status" value="1"/>
</dbReference>
<dbReference type="EMBL" id="CP118247">
    <property type="protein sequence ID" value="WDR07166.1"/>
    <property type="molecule type" value="Genomic_DNA"/>
</dbReference>
<keyword evidence="1" id="KW-0812">Transmembrane</keyword>
<feature type="transmembrane region" description="Helical" evidence="1">
    <location>
        <begin position="62"/>
        <end position="86"/>
    </location>
</feature>
<organism evidence="2 3">
    <name type="scientific">Devosia rhodophyticola</name>
    <dbReference type="NCBI Taxonomy" id="3026423"/>
    <lineage>
        <taxon>Bacteria</taxon>
        <taxon>Pseudomonadati</taxon>
        <taxon>Pseudomonadota</taxon>
        <taxon>Alphaproteobacteria</taxon>
        <taxon>Hyphomicrobiales</taxon>
        <taxon>Devosiaceae</taxon>
        <taxon>Devosia</taxon>
    </lineage>
</organism>
<evidence type="ECO:0000313" key="3">
    <source>
        <dbReference type="Proteomes" id="UP001222118"/>
    </source>
</evidence>
<reference evidence="2 3" key="1">
    <citation type="submission" date="2023-02" db="EMBL/GenBank/DDBJ databases">
        <title>Devosia chondri sp. nov., isolated from the phycosphere of marine algae.</title>
        <authorList>
            <person name="Kim J.M."/>
            <person name="Lee J.K."/>
            <person name="Choi B.J."/>
            <person name="Bayburt H."/>
            <person name="Jeon C.O."/>
        </authorList>
    </citation>
    <scope>NUCLEOTIDE SEQUENCE [LARGE SCALE GENOMIC DNA]</scope>
    <source>
        <strain evidence="2 3">G2-5</strain>
    </source>
</reference>
<feature type="transmembrane region" description="Helical" evidence="1">
    <location>
        <begin position="12"/>
        <end position="31"/>
    </location>
</feature>
<keyword evidence="3" id="KW-1185">Reference proteome</keyword>
<protein>
    <submittedName>
        <fullName evidence="2">DUF1772 domain-containing protein</fullName>
    </submittedName>
</protein>
<evidence type="ECO:0000256" key="1">
    <source>
        <dbReference type="SAM" id="Phobius"/>
    </source>
</evidence>
<gene>
    <name evidence="2" type="ORF">PSQ90_06985</name>
</gene>
<sequence length="91" mass="10132">MSGAGGLAWQKPGIAALYVCALLLMVAAGWVTRQFNQPINAHVMDWTAQAMPSDWQVIRDSWWHWHLVRLGIGAAAQILLIMAILLDRKPI</sequence>
<proteinExistence type="predicted"/>
<dbReference type="Proteomes" id="UP001222118">
    <property type="component" value="Chromosome"/>
</dbReference>
<keyword evidence="1" id="KW-1133">Transmembrane helix</keyword>